<reference evidence="3" key="1">
    <citation type="journal article" date="2020" name="Cell">
        <title>Large-Scale Comparative Analyses of Tick Genomes Elucidate Their Genetic Diversity and Vector Capacities.</title>
        <authorList>
            <consortium name="Tick Genome and Microbiome Consortium (TIGMIC)"/>
            <person name="Jia N."/>
            <person name="Wang J."/>
            <person name="Shi W."/>
            <person name="Du L."/>
            <person name="Sun Y."/>
            <person name="Zhan W."/>
            <person name="Jiang J.F."/>
            <person name="Wang Q."/>
            <person name="Zhang B."/>
            <person name="Ji P."/>
            <person name="Bell-Sakyi L."/>
            <person name="Cui X.M."/>
            <person name="Yuan T.T."/>
            <person name="Jiang B.G."/>
            <person name="Yang W.F."/>
            <person name="Lam T.T."/>
            <person name="Chang Q.C."/>
            <person name="Ding S.J."/>
            <person name="Wang X.J."/>
            <person name="Zhu J.G."/>
            <person name="Ruan X.D."/>
            <person name="Zhao L."/>
            <person name="Wei J.T."/>
            <person name="Ye R.Z."/>
            <person name="Que T.C."/>
            <person name="Du C.H."/>
            <person name="Zhou Y.H."/>
            <person name="Cheng J.X."/>
            <person name="Dai P.F."/>
            <person name="Guo W.B."/>
            <person name="Han X.H."/>
            <person name="Huang E.J."/>
            <person name="Li L.F."/>
            <person name="Wei W."/>
            <person name="Gao Y.C."/>
            <person name="Liu J.Z."/>
            <person name="Shao H.Z."/>
            <person name="Wang X."/>
            <person name="Wang C.C."/>
            <person name="Yang T.C."/>
            <person name="Huo Q.B."/>
            <person name="Li W."/>
            <person name="Chen H.Y."/>
            <person name="Chen S.E."/>
            <person name="Zhou L.G."/>
            <person name="Ni X.B."/>
            <person name="Tian J.H."/>
            <person name="Sheng Y."/>
            <person name="Liu T."/>
            <person name="Pan Y.S."/>
            <person name="Xia L.Y."/>
            <person name="Li J."/>
            <person name="Zhao F."/>
            <person name="Cao W.C."/>
        </authorList>
    </citation>
    <scope>NUCLEOTIDE SEQUENCE</scope>
    <source>
        <strain evidence="3">Rsan-2018</strain>
    </source>
</reference>
<reference evidence="3" key="2">
    <citation type="submission" date="2021-09" db="EMBL/GenBank/DDBJ databases">
        <authorList>
            <person name="Jia N."/>
            <person name="Wang J."/>
            <person name="Shi W."/>
            <person name="Du L."/>
            <person name="Sun Y."/>
            <person name="Zhan W."/>
            <person name="Jiang J."/>
            <person name="Wang Q."/>
            <person name="Zhang B."/>
            <person name="Ji P."/>
            <person name="Sakyi L.B."/>
            <person name="Cui X."/>
            <person name="Yuan T."/>
            <person name="Jiang B."/>
            <person name="Yang W."/>
            <person name="Lam T.T.-Y."/>
            <person name="Chang Q."/>
            <person name="Ding S."/>
            <person name="Wang X."/>
            <person name="Zhu J."/>
            <person name="Ruan X."/>
            <person name="Zhao L."/>
            <person name="Wei J."/>
            <person name="Que T."/>
            <person name="Du C."/>
            <person name="Cheng J."/>
            <person name="Dai P."/>
            <person name="Han X."/>
            <person name="Huang E."/>
            <person name="Gao Y."/>
            <person name="Liu J."/>
            <person name="Shao H."/>
            <person name="Ye R."/>
            <person name="Li L."/>
            <person name="Wei W."/>
            <person name="Wang X."/>
            <person name="Wang C."/>
            <person name="Huo Q."/>
            <person name="Li W."/>
            <person name="Guo W."/>
            <person name="Chen H."/>
            <person name="Chen S."/>
            <person name="Zhou L."/>
            <person name="Zhou L."/>
            <person name="Ni X."/>
            <person name="Tian J."/>
            <person name="Zhou Y."/>
            <person name="Sheng Y."/>
            <person name="Liu T."/>
            <person name="Pan Y."/>
            <person name="Xia L."/>
            <person name="Li J."/>
            <person name="Zhao F."/>
            <person name="Cao W."/>
        </authorList>
    </citation>
    <scope>NUCLEOTIDE SEQUENCE</scope>
    <source>
        <strain evidence="3">Rsan-2018</strain>
        <tissue evidence="3">Larvae</tissue>
    </source>
</reference>
<evidence type="ECO:0000313" key="4">
    <source>
        <dbReference type="Proteomes" id="UP000821837"/>
    </source>
</evidence>
<protein>
    <submittedName>
        <fullName evidence="3">Uncharacterized protein</fullName>
    </submittedName>
</protein>
<dbReference type="EMBL" id="JABSTV010001251">
    <property type="protein sequence ID" value="KAH7952275.1"/>
    <property type="molecule type" value="Genomic_DNA"/>
</dbReference>
<keyword evidence="1" id="KW-0175">Coiled coil</keyword>
<evidence type="ECO:0000256" key="2">
    <source>
        <dbReference type="SAM" id="MobiDB-lite"/>
    </source>
</evidence>
<keyword evidence="4" id="KW-1185">Reference proteome</keyword>
<proteinExistence type="predicted"/>
<feature type="coiled-coil region" evidence="1">
    <location>
        <begin position="108"/>
        <end position="135"/>
    </location>
</feature>
<organism evidence="3 4">
    <name type="scientific">Rhipicephalus sanguineus</name>
    <name type="common">Brown dog tick</name>
    <name type="synonym">Ixodes sanguineus</name>
    <dbReference type="NCBI Taxonomy" id="34632"/>
    <lineage>
        <taxon>Eukaryota</taxon>
        <taxon>Metazoa</taxon>
        <taxon>Ecdysozoa</taxon>
        <taxon>Arthropoda</taxon>
        <taxon>Chelicerata</taxon>
        <taxon>Arachnida</taxon>
        <taxon>Acari</taxon>
        <taxon>Parasitiformes</taxon>
        <taxon>Ixodida</taxon>
        <taxon>Ixodoidea</taxon>
        <taxon>Ixodidae</taxon>
        <taxon>Rhipicephalinae</taxon>
        <taxon>Rhipicephalus</taxon>
        <taxon>Rhipicephalus</taxon>
    </lineage>
</organism>
<feature type="compositionally biased region" description="Polar residues" evidence="2">
    <location>
        <begin position="10"/>
        <end position="20"/>
    </location>
</feature>
<accession>A0A9D4PSI4</accession>
<feature type="region of interest" description="Disordered" evidence="2">
    <location>
        <begin position="1"/>
        <end position="92"/>
    </location>
</feature>
<comment type="caution">
    <text evidence="3">The sequence shown here is derived from an EMBL/GenBank/DDBJ whole genome shotgun (WGS) entry which is preliminary data.</text>
</comment>
<evidence type="ECO:0000256" key="1">
    <source>
        <dbReference type="SAM" id="Coils"/>
    </source>
</evidence>
<feature type="compositionally biased region" description="Basic and acidic residues" evidence="2">
    <location>
        <begin position="81"/>
        <end position="91"/>
    </location>
</feature>
<feature type="compositionally biased region" description="Basic and acidic residues" evidence="2">
    <location>
        <begin position="29"/>
        <end position="54"/>
    </location>
</feature>
<dbReference type="AlphaFoldDB" id="A0A9D4PSI4"/>
<dbReference type="Proteomes" id="UP000821837">
    <property type="component" value="Chromosome 5"/>
</dbReference>
<evidence type="ECO:0000313" key="3">
    <source>
        <dbReference type="EMBL" id="KAH7952275.1"/>
    </source>
</evidence>
<sequence>MQNNHHRLTNSRSASISDTPSLVGALGDQKLDTIRPEFQLRGEPMESPNNREESLEPSMEPCPDCAPSISAPKRSVPQRECYPEHEARSHQDCGLNVSAAQIREPNRLQKIRSYIELLERRANELRERLAYLEVYYPERDPKRPPAGL</sequence>
<name>A0A9D4PSI4_RHISA</name>
<gene>
    <name evidence="3" type="ORF">HPB52_021125</name>
</gene>